<dbReference type="EMBL" id="BPLR01002653">
    <property type="protein sequence ID" value="GIX76157.1"/>
    <property type="molecule type" value="Genomic_DNA"/>
</dbReference>
<dbReference type="AlphaFoldDB" id="A0AAV4MUN5"/>
<protein>
    <submittedName>
        <fullName evidence="2">Uncharacterized protein</fullName>
    </submittedName>
</protein>
<name>A0AAV4MUN5_CAEEX</name>
<gene>
    <name evidence="2" type="ORF">CEXT_303071</name>
</gene>
<keyword evidence="3" id="KW-1185">Reference proteome</keyword>
<evidence type="ECO:0000313" key="2">
    <source>
        <dbReference type="EMBL" id="GIX76157.1"/>
    </source>
</evidence>
<evidence type="ECO:0000313" key="3">
    <source>
        <dbReference type="Proteomes" id="UP001054945"/>
    </source>
</evidence>
<sequence length="69" mass="7409">MARKLSFAAWSRNGPVESESPPFSLGKVSDSLSLSLCPRSGGKRELISWECGDKRTRGSHFGPLKTAGS</sequence>
<comment type="caution">
    <text evidence="2">The sequence shown here is derived from an EMBL/GenBank/DDBJ whole genome shotgun (WGS) entry which is preliminary data.</text>
</comment>
<evidence type="ECO:0000256" key="1">
    <source>
        <dbReference type="SAM" id="MobiDB-lite"/>
    </source>
</evidence>
<proteinExistence type="predicted"/>
<organism evidence="2 3">
    <name type="scientific">Caerostris extrusa</name>
    <name type="common">Bark spider</name>
    <name type="synonym">Caerostris bankana</name>
    <dbReference type="NCBI Taxonomy" id="172846"/>
    <lineage>
        <taxon>Eukaryota</taxon>
        <taxon>Metazoa</taxon>
        <taxon>Ecdysozoa</taxon>
        <taxon>Arthropoda</taxon>
        <taxon>Chelicerata</taxon>
        <taxon>Arachnida</taxon>
        <taxon>Araneae</taxon>
        <taxon>Araneomorphae</taxon>
        <taxon>Entelegynae</taxon>
        <taxon>Araneoidea</taxon>
        <taxon>Araneidae</taxon>
        <taxon>Caerostris</taxon>
    </lineage>
</organism>
<accession>A0AAV4MUN5</accession>
<feature type="region of interest" description="Disordered" evidence="1">
    <location>
        <begin position="1"/>
        <end position="25"/>
    </location>
</feature>
<reference evidence="2 3" key="1">
    <citation type="submission" date="2021-06" db="EMBL/GenBank/DDBJ databases">
        <title>Caerostris extrusa draft genome.</title>
        <authorList>
            <person name="Kono N."/>
            <person name="Arakawa K."/>
        </authorList>
    </citation>
    <scope>NUCLEOTIDE SEQUENCE [LARGE SCALE GENOMIC DNA]</scope>
</reference>
<dbReference type="Proteomes" id="UP001054945">
    <property type="component" value="Unassembled WGS sequence"/>
</dbReference>